<evidence type="ECO:0000313" key="1">
    <source>
        <dbReference type="EMBL" id="XAI70576.1"/>
    </source>
</evidence>
<name>A0AAU6W293_9VIRU</name>
<reference evidence="1" key="1">
    <citation type="journal article" date="2024" name="J. Gen. Virol.">
        <title>Novel phages of Pseudomonas syringae unveil numerous potential auxiliary metabolic genes.</title>
        <authorList>
            <person name="Feltin C."/>
            <person name="Garneau J.R."/>
            <person name="Morris C.E."/>
            <person name="Berard A."/>
            <person name="Torres-Barcelo C."/>
        </authorList>
    </citation>
    <scope>NUCLEOTIDE SEQUENCE</scope>
</reference>
<proteinExistence type="predicted"/>
<organism evidence="1">
    <name type="scientific">Pseudomonas phage Touem01</name>
    <dbReference type="NCBI Taxonomy" id="3138548"/>
    <lineage>
        <taxon>Viruses</taxon>
    </lineage>
</organism>
<protein>
    <submittedName>
        <fullName evidence="1">Uncharacterized protein</fullName>
    </submittedName>
</protein>
<gene>
    <name evidence="1" type="ORF">Touem01_00047</name>
</gene>
<sequence>MKRQQDWRRRVASQFEGTVTEIIKSLQMDGYSLTAAASILEVSPHTLKSECDRTGIEFKRYQQSPGRKKHVLVNPPPSMRMLEHNGVVLHLSGWARKLNIEHTTLAYRLDVMKLSVREALTRPICKHNHTARSQ</sequence>
<accession>A0AAU6W293</accession>
<dbReference type="EMBL" id="PP179325">
    <property type="protein sequence ID" value="XAI70576.1"/>
    <property type="molecule type" value="Genomic_DNA"/>
</dbReference>